<name>A0A9P8QDC9_WICPI</name>
<dbReference type="AlphaFoldDB" id="A0A9P8QDC9"/>
<protein>
    <submittedName>
        <fullName evidence="1">Uncharacterized protein</fullName>
    </submittedName>
</protein>
<sequence>MFGETVNKGPKNSVLRNSWSGLLVSTMVGSMNKPRDLSYLPPVTMVNSGSTLACSIAAVILLKEASWITGPENPDSPSTEEVLVG</sequence>
<evidence type="ECO:0000313" key="1">
    <source>
        <dbReference type="EMBL" id="KAH3687600.1"/>
    </source>
</evidence>
<accession>A0A9P8QDC9</accession>
<gene>
    <name evidence="1" type="ORF">WICPIJ_001410</name>
</gene>
<organism evidence="1 2">
    <name type="scientific">Wickerhamomyces pijperi</name>
    <name type="common">Yeast</name>
    <name type="synonym">Pichia pijperi</name>
    <dbReference type="NCBI Taxonomy" id="599730"/>
    <lineage>
        <taxon>Eukaryota</taxon>
        <taxon>Fungi</taxon>
        <taxon>Dikarya</taxon>
        <taxon>Ascomycota</taxon>
        <taxon>Saccharomycotina</taxon>
        <taxon>Saccharomycetes</taxon>
        <taxon>Phaffomycetales</taxon>
        <taxon>Wickerhamomycetaceae</taxon>
        <taxon>Wickerhamomyces</taxon>
    </lineage>
</organism>
<comment type="caution">
    <text evidence="1">The sequence shown here is derived from an EMBL/GenBank/DDBJ whole genome shotgun (WGS) entry which is preliminary data.</text>
</comment>
<evidence type="ECO:0000313" key="2">
    <source>
        <dbReference type="Proteomes" id="UP000774326"/>
    </source>
</evidence>
<dbReference type="Proteomes" id="UP000774326">
    <property type="component" value="Unassembled WGS sequence"/>
</dbReference>
<keyword evidence="2" id="KW-1185">Reference proteome</keyword>
<dbReference type="EMBL" id="JAEUBG010000721">
    <property type="protein sequence ID" value="KAH3687600.1"/>
    <property type="molecule type" value="Genomic_DNA"/>
</dbReference>
<reference evidence="1" key="1">
    <citation type="journal article" date="2021" name="Open Biol.">
        <title>Shared evolutionary footprints suggest mitochondrial oxidative damage underlies multiple complex I losses in fungi.</title>
        <authorList>
            <person name="Schikora-Tamarit M.A."/>
            <person name="Marcet-Houben M."/>
            <person name="Nosek J."/>
            <person name="Gabaldon T."/>
        </authorList>
    </citation>
    <scope>NUCLEOTIDE SEQUENCE</scope>
    <source>
        <strain evidence="1">CBS2887</strain>
    </source>
</reference>
<proteinExistence type="predicted"/>
<reference evidence="1" key="2">
    <citation type="submission" date="2021-01" db="EMBL/GenBank/DDBJ databases">
        <authorList>
            <person name="Schikora-Tamarit M.A."/>
        </authorList>
    </citation>
    <scope>NUCLEOTIDE SEQUENCE</scope>
    <source>
        <strain evidence="1">CBS2887</strain>
    </source>
</reference>